<accession>A0A8H7KJ66</accession>
<dbReference type="OMA" id="GQYVVHM"/>
<dbReference type="GO" id="GO:0006351">
    <property type="term" value="P:DNA-templated transcription"/>
    <property type="evidence" value="ECO:0007669"/>
    <property type="project" value="InterPro"/>
</dbReference>
<sequence length="541" mass="61175">MADVNLARLCTEIVHVHFGSLAAQVVSVLLTRGRLSLPQILRYTQLKPRIARASILALVQHNLLWHAQSDEGTEVFEFNVDECLMRLRFGKFVHMAQQLFGKAGAELVQSILDHGKLRSPDILRLLGVHDSKSITVHRGVMHKLVSENYLKPSTVLSHVSPADKQIKYEGEEKAKISGFPTAKELKQAKQVAEARMRREEEEAGKAGLKPKATNHAVHRARKRKLEETDEIVDNTIYFRVNFDKFNIHIRNTLIVRAARNRYNEEAASVLRAILHLTESWQRNVAEVRSEPVSVPNLVVKLANEDNLARGLVLAVKKPSNTTCIKEYLGMLSCGDNPTAVGKAASFISLNSSKVQVEFDVIGRRLRRHVLESVTRERHGNEGVRILRLLMDTGKMDDKQISKVVMMAGKDVRALLTALATDSLISTQEVPKSADRNPTRTFYLWYVDQHKAFSTILGQVYKSLYNISVRQRAEREIPEVKAVLEKKERSDVRQDEGLLTRLEREIAQEWEGKLGKLVALEMRVEETLFILKDLGVLGIDDD</sequence>
<keyword evidence="5 9" id="KW-0240">DNA-directed RNA polymerase</keyword>
<comment type="similarity">
    <text evidence="2 9">Belongs to the RNA polymerase beta chain family.</text>
</comment>
<feature type="region of interest" description="Disordered" evidence="10">
    <location>
        <begin position="200"/>
        <end position="221"/>
    </location>
</feature>
<comment type="caution">
    <text evidence="14">The sequence shown here is derived from an EMBL/GenBank/DDBJ whole genome shotgun (WGS) entry which is preliminary data.</text>
</comment>
<feature type="domain" description="DNA-directed RNA polymerase III subunit RPC3 winged-helix" evidence="13">
    <location>
        <begin position="370"/>
        <end position="446"/>
    </location>
</feature>
<dbReference type="InterPro" id="IPR013197">
    <property type="entry name" value="RNA_pol_III_RPC82-rel_HTH"/>
</dbReference>
<evidence type="ECO:0000259" key="12">
    <source>
        <dbReference type="Pfam" id="PF08221"/>
    </source>
</evidence>
<evidence type="ECO:0000256" key="1">
    <source>
        <dbReference type="ARBA" id="ARBA00004123"/>
    </source>
</evidence>
<evidence type="ECO:0000256" key="9">
    <source>
        <dbReference type="RuleBase" id="RU367076"/>
    </source>
</evidence>
<dbReference type="Proteomes" id="UP000629468">
    <property type="component" value="Unassembled WGS sequence"/>
</dbReference>
<dbReference type="PANTHER" id="PTHR12949:SF0">
    <property type="entry name" value="DNA-DIRECTED RNA POLYMERASE III SUBUNIT RPC3"/>
    <property type="match status" value="1"/>
</dbReference>
<comment type="subunit">
    <text evidence="3 9">Component of the RNA polymerase III (Pol III) complex consisting of 17 subunits.</text>
</comment>
<name>A0A8H7KJ66_AGABI</name>
<evidence type="ECO:0000259" key="13">
    <source>
        <dbReference type="Pfam" id="PF22536"/>
    </source>
</evidence>
<gene>
    <name evidence="14" type="ORF">Agabi119p4_3226</name>
</gene>
<dbReference type="SUPFAM" id="SSF46785">
    <property type="entry name" value="Winged helix' DNA-binding domain"/>
    <property type="match status" value="1"/>
</dbReference>
<dbReference type="PANTHER" id="PTHR12949">
    <property type="entry name" value="RNA POLYMERASE III DNA DIRECTED -RELATED"/>
    <property type="match status" value="1"/>
</dbReference>
<evidence type="ECO:0000256" key="4">
    <source>
        <dbReference type="ARBA" id="ARBA00016689"/>
    </source>
</evidence>
<dbReference type="GO" id="GO:0005666">
    <property type="term" value="C:RNA polymerase III complex"/>
    <property type="evidence" value="ECO:0007669"/>
    <property type="project" value="UniProtKB-UniRule"/>
</dbReference>
<evidence type="ECO:0000256" key="10">
    <source>
        <dbReference type="SAM" id="MobiDB-lite"/>
    </source>
</evidence>
<dbReference type="GO" id="GO:0003697">
    <property type="term" value="F:single-stranded DNA binding"/>
    <property type="evidence" value="ECO:0007669"/>
    <property type="project" value="UniProtKB-UniRule"/>
</dbReference>
<organism evidence="14 15">
    <name type="scientific">Agaricus bisporus var. burnettii</name>
    <dbReference type="NCBI Taxonomy" id="192524"/>
    <lineage>
        <taxon>Eukaryota</taxon>
        <taxon>Fungi</taxon>
        <taxon>Dikarya</taxon>
        <taxon>Basidiomycota</taxon>
        <taxon>Agaricomycotina</taxon>
        <taxon>Agaricomycetes</taxon>
        <taxon>Agaricomycetidae</taxon>
        <taxon>Agaricales</taxon>
        <taxon>Agaricineae</taxon>
        <taxon>Agaricaceae</taxon>
        <taxon>Agaricus</taxon>
    </lineage>
</organism>
<evidence type="ECO:0000256" key="8">
    <source>
        <dbReference type="ARBA" id="ARBA00025127"/>
    </source>
</evidence>
<dbReference type="Gene3D" id="1.10.10.10">
    <property type="entry name" value="Winged helix-like DNA-binding domain superfamily/Winged helix DNA-binding domain"/>
    <property type="match status" value="4"/>
</dbReference>
<dbReference type="InterPro" id="IPR036390">
    <property type="entry name" value="WH_DNA-bd_sf"/>
</dbReference>
<dbReference type="Pfam" id="PF08221">
    <property type="entry name" value="HTH_9"/>
    <property type="match status" value="1"/>
</dbReference>
<evidence type="ECO:0000256" key="2">
    <source>
        <dbReference type="ARBA" id="ARBA00006835"/>
    </source>
</evidence>
<evidence type="ECO:0000256" key="3">
    <source>
        <dbReference type="ARBA" id="ARBA00011206"/>
    </source>
</evidence>
<comment type="subcellular location">
    <subcellularLocation>
        <location evidence="1 9">Nucleus</location>
    </subcellularLocation>
</comment>
<dbReference type="AlphaFoldDB" id="A0A8H7KJ66"/>
<comment type="function">
    <text evidence="8 9">DNA-dependent RNA polymerase catalyzes the transcription of DNA into RNA using the four ribonucleoside triphosphates as substrates. Specific core component of RNA polymerase III which synthesizes small RNAs, such as 5S rRNA and tRNAs.</text>
</comment>
<feature type="domain" description="RNA polymerase III Rpc82 C -terminal" evidence="11">
    <location>
        <begin position="143"/>
        <end position="321"/>
    </location>
</feature>
<evidence type="ECO:0000256" key="7">
    <source>
        <dbReference type="ARBA" id="ARBA00023242"/>
    </source>
</evidence>
<feature type="domain" description="RNA polymerase III subunit RPC82-related helix-turn-helix" evidence="12">
    <location>
        <begin position="9"/>
        <end position="64"/>
    </location>
</feature>
<dbReference type="InterPro" id="IPR055207">
    <property type="entry name" value="POLR3C_WHD"/>
</dbReference>
<evidence type="ECO:0000313" key="14">
    <source>
        <dbReference type="EMBL" id="KAF7778881.1"/>
    </source>
</evidence>
<evidence type="ECO:0000259" key="11">
    <source>
        <dbReference type="Pfam" id="PF05645"/>
    </source>
</evidence>
<protein>
    <recommendedName>
        <fullName evidence="4 9">DNA-directed RNA polymerase III subunit RPC3</fullName>
        <shortName evidence="9">RNA polymerase III subunit C3</shortName>
    </recommendedName>
</protein>
<dbReference type="EMBL" id="JABXXO010000004">
    <property type="protein sequence ID" value="KAF7778881.1"/>
    <property type="molecule type" value="Genomic_DNA"/>
</dbReference>
<proteinExistence type="inferred from homology"/>
<dbReference type="InterPro" id="IPR039748">
    <property type="entry name" value="RPC3"/>
</dbReference>
<dbReference type="Gene3D" id="6.10.140.1450">
    <property type="match status" value="1"/>
</dbReference>
<evidence type="ECO:0000256" key="5">
    <source>
        <dbReference type="ARBA" id="ARBA00022478"/>
    </source>
</evidence>
<keyword evidence="6 9" id="KW-0804">Transcription</keyword>
<evidence type="ECO:0000256" key="6">
    <source>
        <dbReference type="ARBA" id="ARBA00023163"/>
    </source>
</evidence>
<evidence type="ECO:0000313" key="15">
    <source>
        <dbReference type="Proteomes" id="UP000629468"/>
    </source>
</evidence>
<dbReference type="InterPro" id="IPR036388">
    <property type="entry name" value="WH-like_DNA-bd_sf"/>
</dbReference>
<dbReference type="InterPro" id="IPR008806">
    <property type="entry name" value="RNA_pol_III_Rpc82_C"/>
</dbReference>
<dbReference type="Pfam" id="PF22536">
    <property type="entry name" value="WHD_POLR3C"/>
    <property type="match status" value="1"/>
</dbReference>
<reference evidence="14 15" key="1">
    <citation type="journal article" name="Sci. Rep.">
        <title>Telomere-to-telomere assembled and centromere annotated genomes of the two main subspecies of the button mushroom Agaricus bisporus reveal especially polymorphic chromosome ends.</title>
        <authorList>
            <person name="Sonnenberg A.S.M."/>
            <person name="Sedaghat-Telgerd N."/>
            <person name="Lavrijssen B."/>
            <person name="Ohm R.A."/>
            <person name="Hendrickx P.M."/>
            <person name="Scholtmeijer K."/>
            <person name="Baars J.J.P."/>
            <person name="van Peer A."/>
        </authorList>
    </citation>
    <scope>NUCLEOTIDE SEQUENCE [LARGE SCALE GENOMIC DNA]</scope>
    <source>
        <strain evidence="14 15">H119_p4</strain>
    </source>
</reference>
<dbReference type="Pfam" id="PF05645">
    <property type="entry name" value="RNA_pol_Rpc82"/>
    <property type="match status" value="1"/>
</dbReference>
<keyword evidence="7 9" id="KW-0539">Nucleus</keyword>